<proteinExistence type="predicted"/>
<dbReference type="AlphaFoldDB" id="A0A1F7FFQ2"/>
<dbReference type="InterPro" id="IPR000595">
    <property type="entry name" value="cNMP-bd_dom"/>
</dbReference>
<dbReference type="InterPro" id="IPR014710">
    <property type="entry name" value="RmlC-like_jellyroll"/>
</dbReference>
<sequence>MEPKKTDVLRLMENVIFLKKYTLFSRLGTEEVRAIALIARDIEVKDGECVVREGDAGDSFFIIRRGQLRIVKGTRASEVELAVLEQNACFGEMAMFEENALRSASVFARGDCTLLCITRDDFVEAMMNNPGIAVEMSKMFADRLRENNEKLHKLSQAGH</sequence>
<organism evidence="2 3">
    <name type="scientific">Candidatus Raymondbacteria bacterium RIFOXYD12_FULL_49_13</name>
    <dbReference type="NCBI Taxonomy" id="1817890"/>
    <lineage>
        <taxon>Bacteria</taxon>
        <taxon>Raymondiibacteriota</taxon>
    </lineage>
</organism>
<dbReference type="PROSITE" id="PS00888">
    <property type="entry name" value="CNMP_BINDING_1"/>
    <property type="match status" value="1"/>
</dbReference>
<comment type="caution">
    <text evidence="2">The sequence shown here is derived from an EMBL/GenBank/DDBJ whole genome shotgun (WGS) entry which is preliminary data.</text>
</comment>
<dbReference type="PROSITE" id="PS50042">
    <property type="entry name" value="CNMP_BINDING_3"/>
    <property type="match status" value="1"/>
</dbReference>
<gene>
    <name evidence="2" type="ORF">A2519_05400</name>
</gene>
<dbReference type="Proteomes" id="UP000179243">
    <property type="component" value="Unassembled WGS sequence"/>
</dbReference>
<dbReference type="PRINTS" id="PR00103">
    <property type="entry name" value="CAMPKINASE"/>
</dbReference>
<accession>A0A1F7FFQ2</accession>
<name>A0A1F7FFQ2_UNCRA</name>
<reference evidence="2 3" key="1">
    <citation type="journal article" date="2016" name="Nat. Commun.">
        <title>Thousands of microbial genomes shed light on interconnected biogeochemical processes in an aquifer system.</title>
        <authorList>
            <person name="Anantharaman K."/>
            <person name="Brown C.T."/>
            <person name="Hug L.A."/>
            <person name="Sharon I."/>
            <person name="Castelle C.J."/>
            <person name="Probst A.J."/>
            <person name="Thomas B.C."/>
            <person name="Singh A."/>
            <person name="Wilkins M.J."/>
            <person name="Karaoz U."/>
            <person name="Brodie E.L."/>
            <person name="Williams K.H."/>
            <person name="Hubbard S.S."/>
            <person name="Banfield J.F."/>
        </authorList>
    </citation>
    <scope>NUCLEOTIDE SEQUENCE [LARGE SCALE GENOMIC DNA]</scope>
</reference>
<dbReference type="PANTHER" id="PTHR23011">
    <property type="entry name" value="CYCLIC NUCLEOTIDE-BINDING DOMAIN CONTAINING PROTEIN"/>
    <property type="match status" value="1"/>
</dbReference>
<dbReference type="SUPFAM" id="SSF51206">
    <property type="entry name" value="cAMP-binding domain-like"/>
    <property type="match status" value="1"/>
</dbReference>
<dbReference type="EMBL" id="MFYX01000055">
    <property type="protein sequence ID" value="OGK05525.1"/>
    <property type="molecule type" value="Genomic_DNA"/>
</dbReference>
<evidence type="ECO:0000313" key="3">
    <source>
        <dbReference type="Proteomes" id="UP000179243"/>
    </source>
</evidence>
<protein>
    <recommendedName>
        <fullName evidence="1">Cyclic nucleotide-binding domain-containing protein</fullName>
    </recommendedName>
</protein>
<dbReference type="InterPro" id="IPR018488">
    <property type="entry name" value="cNMP-bd_CS"/>
</dbReference>
<dbReference type="InterPro" id="IPR018490">
    <property type="entry name" value="cNMP-bd_dom_sf"/>
</dbReference>
<dbReference type="CDD" id="cd00038">
    <property type="entry name" value="CAP_ED"/>
    <property type="match status" value="1"/>
</dbReference>
<feature type="domain" description="Cyclic nucleotide-binding" evidence="1">
    <location>
        <begin position="23"/>
        <end position="143"/>
    </location>
</feature>
<dbReference type="PROSITE" id="PS00889">
    <property type="entry name" value="CNMP_BINDING_2"/>
    <property type="match status" value="1"/>
</dbReference>
<dbReference type="SMART" id="SM00100">
    <property type="entry name" value="cNMP"/>
    <property type="match status" value="1"/>
</dbReference>
<dbReference type="Gene3D" id="2.60.120.10">
    <property type="entry name" value="Jelly Rolls"/>
    <property type="match status" value="1"/>
</dbReference>
<dbReference type="PANTHER" id="PTHR23011:SF28">
    <property type="entry name" value="CYCLIC NUCLEOTIDE-BINDING DOMAIN CONTAINING PROTEIN"/>
    <property type="match status" value="1"/>
</dbReference>
<evidence type="ECO:0000259" key="1">
    <source>
        <dbReference type="PROSITE" id="PS50042"/>
    </source>
</evidence>
<dbReference type="Pfam" id="PF00027">
    <property type="entry name" value="cNMP_binding"/>
    <property type="match status" value="1"/>
</dbReference>
<evidence type="ECO:0000313" key="2">
    <source>
        <dbReference type="EMBL" id="OGK05525.1"/>
    </source>
</evidence>